<reference evidence="1" key="1">
    <citation type="journal article" date="2021" name="Proc. Natl. Acad. Sci. U.S.A.">
        <title>A Catalog of Tens of Thousands of Viruses from Human Metagenomes Reveals Hidden Associations with Chronic Diseases.</title>
        <authorList>
            <person name="Tisza M.J."/>
            <person name="Buck C.B."/>
        </authorList>
    </citation>
    <scope>NUCLEOTIDE SEQUENCE</scope>
    <source>
        <strain evidence="1">CtL5G6</strain>
    </source>
</reference>
<proteinExistence type="predicted"/>
<accession>A0A8S5NA18</accession>
<protein>
    <submittedName>
        <fullName evidence="1">Uncharacterized protein</fullName>
    </submittedName>
</protein>
<sequence length="64" mass="6961">MVAGCLSDQVACVHPHKPQLAEIGFFQQFQNGIDVILSCHVAALQSSFIFENIIQPLGVACNDF</sequence>
<evidence type="ECO:0000313" key="1">
    <source>
        <dbReference type="EMBL" id="DAD91300.1"/>
    </source>
</evidence>
<name>A0A8S5NA18_9CAUD</name>
<dbReference type="EMBL" id="BK015109">
    <property type="protein sequence ID" value="DAD91300.1"/>
    <property type="molecule type" value="Genomic_DNA"/>
</dbReference>
<organism evidence="1">
    <name type="scientific">Siphoviridae sp. ctL5G6</name>
    <dbReference type="NCBI Taxonomy" id="2826247"/>
    <lineage>
        <taxon>Viruses</taxon>
        <taxon>Duplodnaviria</taxon>
        <taxon>Heunggongvirae</taxon>
        <taxon>Uroviricota</taxon>
        <taxon>Caudoviricetes</taxon>
    </lineage>
</organism>